<evidence type="ECO:0000313" key="7">
    <source>
        <dbReference type="EMBL" id="CAB4192233.1"/>
    </source>
</evidence>
<proteinExistence type="predicted"/>
<organism evidence="3">
    <name type="scientific">uncultured Caudovirales phage</name>
    <dbReference type="NCBI Taxonomy" id="2100421"/>
    <lineage>
        <taxon>Viruses</taxon>
        <taxon>Duplodnaviria</taxon>
        <taxon>Heunggongvirae</taxon>
        <taxon>Uroviricota</taxon>
        <taxon>Caudoviricetes</taxon>
        <taxon>Peduoviridae</taxon>
        <taxon>Maltschvirus</taxon>
        <taxon>Maltschvirus maltsch</taxon>
    </lineage>
</organism>
<dbReference type="EMBL" id="LR797145">
    <property type="protein sequence ID" value="CAB4189760.1"/>
    <property type="molecule type" value="Genomic_DNA"/>
</dbReference>
<gene>
    <name evidence="4" type="ORF">UFOVP1036_28</name>
    <name evidence="5" type="ORF">UFOVP1132_39</name>
    <name evidence="6" type="ORF">UFOVP1190_14</name>
    <name evidence="7" type="ORF">UFOVP1248_12</name>
    <name evidence="8" type="ORF">UFOVP1493_75</name>
    <name evidence="10" type="ORF">UFOVP1584_45</name>
    <name evidence="9" type="ORF">UFOVP1635_20</name>
    <name evidence="1" type="ORF">UFOVP521_63</name>
    <name evidence="2" type="ORF">UFOVP856_35</name>
    <name evidence="3" type="ORF">UFOVP967_53</name>
</gene>
<dbReference type="EMBL" id="LR797496">
    <property type="protein sequence ID" value="CAB4219880.1"/>
    <property type="molecule type" value="Genomic_DNA"/>
</dbReference>
<evidence type="ECO:0000313" key="8">
    <source>
        <dbReference type="EMBL" id="CAB4217734.1"/>
    </source>
</evidence>
<sequence>MAATLFSLKLREQVQKTNLLLDDLHDQLVEASKRVGTINGLILIPRAERKQLVEEWRRLALAYAHADESRARLWVEINAEERTEEEYALLMGKAK</sequence>
<evidence type="ECO:0000313" key="5">
    <source>
        <dbReference type="EMBL" id="CAB4186232.1"/>
    </source>
</evidence>
<evidence type="ECO:0000313" key="6">
    <source>
        <dbReference type="EMBL" id="CAB4189760.1"/>
    </source>
</evidence>
<dbReference type="EMBL" id="LR796991">
    <property type="protein sequence ID" value="CAB4180436.1"/>
    <property type="molecule type" value="Genomic_DNA"/>
</dbReference>
<protein>
    <submittedName>
        <fullName evidence="3">Uncharacterized protein</fullName>
    </submittedName>
</protein>
<dbReference type="EMBL" id="LR796811">
    <property type="protein sequence ID" value="CAB4167553.1"/>
    <property type="molecule type" value="Genomic_DNA"/>
</dbReference>
<evidence type="ECO:0000313" key="2">
    <source>
        <dbReference type="EMBL" id="CAB4167553.1"/>
    </source>
</evidence>
<dbReference type="EMBL" id="LR797088">
    <property type="protein sequence ID" value="CAB4186232.1"/>
    <property type="molecule type" value="Genomic_DNA"/>
</dbReference>
<reference evidence="3" key="1">
    <citation type="submission" date="2020-05" db="EMBL/GenBank/DDBJ databases">
        <authorList>
            <person name="Chiriac C."/>
            <person name="Salcher M."/>
            <person name="Ghai R."/>
            <person name="Kavagutti S V."/>
        </authorList>
    </citation>
    <scope>NUCLEOTIDE SEQUENCE</scope>
</reference>
<evidence type="ECO:0000313" key="4">
    <source>
        <dbReference type="EMBL" id="CAB4180436.1"/>
    </source>
</evidence>
<dbReference type="EMBL" id="LR796496">
    <property type="protein sequence ID" value="CAB4148335.1"/>
    <property type="molecule type" value="Genomic_DNA"/>
</dbReference>
<name>A0A6J5PUE0_9CAUD</name>
<accession>A0A6J5PUE0</accession>
<dbReference type="EMBL" id="LR796910">
    <property type="protein sequence ID" value="CAB4174477.1"/>
    <property type="molecule type" value="Genomic_DNA"/>
</dbReference>
<dbReference type="EMBL" id="LR797456">
    <property type="protein sequence ID" value="CAB4217734.1"/>
    <property type="molecule type" value="Genomic_DNA"/>
</dbReference>
<dbReference type="EMBL" id="LR798432">
    <property type="protein sequence ID" value="CAB5231258.1"/>
    <property type="molecule type" value="Genomic_DNA"/>
</dbReference>
<evidence type="ECO:0000313" key="10">
    <source>
        <dbReference type="EMBL" id="CAB5231258.1"/>
    </source>
</evidence>
<dbReference type="EMBL" id="LR797192">
    <property type="protein sequence ID" value="CAB4192233.1"/>
    <property type="molecule type" value="Genomic_DNA"/>
</dbReference>
<evidence type="ECO:0000313" key="1">
    <source>
        <dbReference type="EMBL" id="CAB4148335.1"/>
    </source>
</evidence>
<evidence type="ECO:0000313" key="9">
    <source>
        <dbReference type="EMBL" id="CAB4219880.1"/>
    </source>
</evidence>
<evidence type="ECO:0000313" key="3">
    <source>
        <dbReference type="EMBL" id="CAB4174477.1"/>
    </source>
</evidence>